<evidence type="ECO:0000256" key="3">
    <source>
        <dbReference type="ARBA" id="ARBA00022763"/>
    </source>
</evidence>
<dbReference type="Pfam" id="PF03461">
    <property type="entry name" value="TRCF"/>
    <property type="match status" value="1"/>
</dbReference>
<evidence type="ECO:0000256" key="7">
    <source>
        <dbReference type="ARBA" id="ARBA00023125"/>
    </source>
</evidence>
<gene>
    <name evidence="11" type="ORF">MNBD_ALPHA12-1366</name>
</gene>
<dbReference type="Gene3D" id="2.40.10.170">
    <property type="match status" value="1"/>
</dbReference>
<sequence>MPETVLEQQQQVDRPSRIMANVPDGMQASVLALMVEKRLKEAPEAPVSLVFVARDGARMQRQATILQQIMPGHQVLTVPAWDCLPYDRVSPNAITVAARMNTLAALTNPQTKGAIILSAANALVQFLPPREIIGKMSFGAKAGEVIERKYLVEWAAINGYLRVPNVREAGEFAVRGGLVDLFPAGHEAPLRFDFFGSVLETIRTFDPDTQRTTGSLAEISLAPMSEIILTPETIRTFRRNYTSAFGGHTVNDPLYAAISAGQRFAGAEHWLAFFYPEMNTLADYCNGAPFVFDDQCETAIEQRRIQVKDYYQARREAQAQENSANSSIASGARYNPMEPGLLYDLSTAPFRMADMGEAVQFSSFLSEDKSVPKENMGGQLPPSFAAVRQAADTNLFEAVIARLNEAARAKKKTIIACWSEGTRDRMAQVLADHGLKRQRLAENWLAATASPTGTTALVIVGLDSGFETKKLLVLSEQDILGERIIANRRRKKVANALTEASSLASGDFVVHIDHGIGRFVGLKAIDAMGAPHDCVEIEYSRGDKLYLPVENIELLTRYGEGGADSQLDRLGGVAWQAKKSKLKKRILEMAEQLIRIAAGRTMSKADPIKLGVGLYDEFATRFAFEETEDQLTAIDNVIDDLSSGRVMDRLVCGDVGFGKTEVALRAAFSVALSGRQVAVVVPTTLLARQHYKTFKERFAGLPVNVAQASRLVPGAEMKKVRQGLSEGKIDIVIGTHALLAKSIKFYDLGLLVIDEEQHFGVGHKERLKELKSDVHVLTLSATPIPRTLQMALSGVRDLSLLATPPVDRLAIRTFISPFDALSVREALLREKYRGGQAFYVVPRVSDQAGIAEFLEQQVPEISFVVANGQMPPSELDDIMNAFYDGRFDVLVATTIVESGLDIPNANTLIVHRADMFGLAQLYQIRGRIGRSKVRAYAVFTVPANQRLSEAANRRLQVLQSLNSLGAGFQLASHDLDIRGAGNILGEEQSGHIREVGFELYQAMLEEAVASLRDGGVSDEGGGGWSPQISLGMPVMIPENYVPDLQVRMQLYRRLGDLSETAEIDSFGAELIDRFGPLPEEVNALLKVVVVKALCRTANVEKIDAGPKGAVIALRHNSFPNPAGLVKLVSDPAMAVRLKPDHRLVFSRTWPTPEHRLKGTAALMLRLARIAEN</sequence>
<dbReference type="GO" id="GO:0016787">
    <property type="term" value="F:hydrolase activity"/>
    <property type="evidence" value="ECO:0007669"/>
    <property type="project" value="UniProtKB-KW"/>
</dbReference>
<dbReference type="Gene3D" id="3.40.50.300">
    <property type="entry name" value="P-loop containing nucleotide triphosphate hydrolases"/>
    <property type="match status" value="2"/>
</dbReference>
<dbReference type="SUPFAM" id="SSF143517">
    <property type="entry name" value="TRCF domain-like"/>
    <property type="match status" value="1"/>
</dbReference>
<dbReference type="InterPro" id="IPR011545">
    <property type="entry name" value="DEAD/DEAH_box_helicase_dom"/>
</dbReference>
<dbReference type="InterPro" id="IPR036101">
    <property type="entry name" value="CarD-like/TRCF_RID_sf"/>
</dbReference>
<organism evidence="11">
    <name type="scientific">hydrothermal vent metagenome</name>
    <dbReference type="NCBI Taxonomy" id="652676"/>
    <lineage>
        <taxon>unclassified sequences</taxon>
        <taxon>metagenomes</taxon>
        <taxon>ecological metagenomes</taxon>
    </lineage>
</organism>
<dbReference type="InterPro" id="IPR004576">
    <property type="entry name" value="Mfd"/>
</dbReference>
<dbReference type="GO" id="GO:0003678">
    <property type="term" value="F:DNA helicase activity"/>
    <property type="evidence" value="ECO:0007669"/>
    <property type="project" value="TreeGrafter"/>
</dbReference>
<dbReference type="GO" id="GO:0006281">
    <property type="term" value="P:DNA repair"/>
    <property type="evidence" value="ECO:0007669"/>
    <property type="project" value="UniProtKB-KW"/>
</dbReference>
<evidence type="ECO:0000313" key="11">
    <source>
        <dbReference type="EMBL" id="VAW23106.1"/>
    </source>
</evidence>
<keyword evidence="2" id="KW-0547">Nucleotide-binding</keyword>
<keyword evidence="6" id="KW-0067">ATP-binding</keyword>
<keyword evidence="8" id="KW-0234">DNA repair</keyword>
<dbReference type="InterPro" id="IPR027417">
    <property type="entry name" value="P-loop_NTPase"/>
</dbReference>
<keyword evidence="4" id="KW-0378">Hydrolase</keyword>
<accession>A0A3B0UTR3</accession>
<dbReference type="SMART" id="SM01058">
    <property type="entry name" value="CarD_TRCF"/>
    <property type="match status" value="1"/>
</dbReference>
<dbReference type="Gene3D" id="3.90.1150.50">
    <property type="entry name" value="Transcription-repair-coupling factor, D7 domain"/>
    <property type="match status" value="1"/>
</dbReference>
<evidence type="ECO:0000256" key="6">
    <source>
        <dbReference type="ARBA" id="ARBA00022840"/>
    </source>
</evidence>
<dbReference type="InterPro" id="IPR001650">
    <property type="entry name" value="Helicase_C-like"/>
</dbReference>
<feature type="domain" description="Helicase ATP-binding" evidence="9">
    <location>
        <begin position="640"/>
        <end position="801"/>
    </location>
</feature>
<dbReference type="Pfam" id="PF02559">
    <property type="entry name" value="CarD_TRCF_RID"/>
    <property type="match status" value="1"/>
</dbReference>
<dbReference type="CDD" id="cd17991">
    <property type="entry name" value="DEXHc_TRCF"/>
    <property type="match status" value="1"/>
</dbReference>
<dbReference type="Gene3D" id="3.40.50.11180">
    <property type="match status" value="1"/>
</dbReference>
<evidence type="ECO:0000256" key="4">
    <source>
        <dbReference type="ARBA" id="ARBA00022801"/>
    </source>
</evidence>
<dbReference type="InterPro" id="IPR014001">
    <property type="entry name" value="Helicase_ATP-bd"/>
</dbReference>
<dbReference type="InterPro" id="IPR037235">
    <property type="entry name" value="TRCF-like_C_D7"/>
</dbReference>
<dbReference type="PROSITE" id="PS51192">
    <property type="entry name" value="HELICASE_ATP_BIND_1"/>
    <property type="match status" value="1"/>
</dbReference>
<dbReference type="GO" id="GO:0003684">
    <property type="term" value="F:damaged DNA binding"/>
    <property type="evidence" value="ECO:0007669"/>
    <property type="project" value="InterPro"/>
</dbReference>
<dbReference type="SMART" id="SM00487">
    <property type="entry name" value="DEXDc"/>
    <property type="match status" value="1"/>
</dbReference>
<evidence type="ECO:0000256" key="8">
    <source>
        <dbReference type="ARBA" id="ARBA00023204"/>
    </source>
</evidence>
<name>A0A3B0UTR3_9ZZZZ</name>
<dbReference type="PANTHER" id="PTHR47964:SF1">
    <property type="entry name" value="ATP-DEPENDENT DNA HELICASE HOMOLOG RECG, CHLOROPLASTIC"/>
    <property type="match status" value="1"/>
</dbReference>
<feature type="domain" description="Helicase C-terminal" evidence="10">
    <location>
        <begin position="822"/>
        <end position="976"/>
    </location>
</feature>
<dbReference type="EMBL" id="UOEO01000224">
    <property type="protein sequence ID" value="VAW23106.1"/>
    <property type="molecule type" value="Genomic_DNA"/>
</dbReference>
<evidence type="ECO:0000256" key="5">
    <source>
        <dbReference type="ARBA" id="ARBA00022806"/>
    </source>
</evidence>
<evidence type="ECO:0000256" key="1">
    <source>
        <dbReference type="ARBA" id="ARBA00022490"/>
    </source>
</evidence>
<dbReference type="HAMAP" id="MF_00969">
    <property type="entry name" value="TRCF"/>
    <property type="match status" value="1"/>
</dbReference>
<dbReference type="PANTHER" id="PTHR47964">
    <property type="entry name" value="ATP-DEPENDENT DNA HELICASE HOMOLOG RECG, CHLOROPLASTIC"/>
    <property type="match status" value="1"/>
</dbReference>
<dbReference type="SUPFAM" id="SSF141259">
    <property type="entry name" value="CarD-like"/>
    <property type="match status" value="1"/>
</dbReference>
<keyword evidence="5" id="KW-0347">Helicase</keyword>
<proteinExistence type="inferred from homology"/>
<dbReference type="AlphaFoldDB" id="A0A3B0UTR3"/>
<dbReference type="GO" id="GO:0005524">
    <property type="term" value="F:ATP binding"/>
    <property type="evidence" value="ECO:0007669"/>
    <property type="project" value="UniProtKB-KW"/>
</dbReference>
<dbReference type="InterPro" id="IPR047112">
    <property type="entry name" value="RecG/Mfd"/>
</dbReference>
<keyword evidence="3" id="KW-0227">DNA damage</keyword>
<evidence type="ECO:0000256" key="2">
    <source>
        <dbReference type="ARBA" id="ARBA00022741"/>
    </source>
</evidence>
<dbReference type="Pfam" id="PF00270">
    <property type="entry name" value="DEAD"/>
    <property type="match status" value="1"/>
</dbReference>
<dbReference type="SUPFAM" id="SSF52540">
    <property type="entry name" value="P-loop containing nucleoside triphosphate hydrolases"/>
    <property type="match status" value="4"/>
</dbReference>
<dbReference type="PROSITE" id="PS51194">
    <property type="entry name" value="HELICASE_CTER"/>
    <property type="match status" value="1"/>
</dbReference>
<dbReference type="Pfam" id="PF17757">
    <property type="entry name" value="UvrB_inter"/>
    <property type="match status" value="1"/>
</dbReference>
<dbReference type="InterPro" id="IPR041471">
    <property type="entry name" value="UvrB_inter"/>
</dbReference>
<protein>
    <submittedName>
        <fullName evidence="11">Transcription-repair coupling factor</fullName>
    </submittedName>
</protein>
<keyword evidence="7" id="KW-0238">DNA-binding</keyword>
<dbReference type="Gene3D" id="3.30.2060.10">
    <property type="entry name" value="Penicillin-binding protein 1b domain"/>
    <property type="match status" value="1"/>
</dbReference>
<evidence type="ECO:0000259" key="10">
    <source>
        <dbReference type="PROSITE" id="PS51194"/>
    </source>
</evidence>
<reference evidence="11" key="1">
    <citation type="submission" date="2018-06" db="EMBL/GenBank/DDBJ databases">
        <authorList>
            <person name="Zhirakovskaya E."/>
        </authorList>
    </citation>
    <scope>NUCLEOTIDE SEQUENCE</scope>
</reference>
<evidence type="ECO:0000259" key="9">
    <source>
        <dbReference type="PROSITE" id="PS51192"/>
    </source>
</evidence>
<dbReference type="InterPro" id="IPR005118">
    <property type="entry name" value="TRCF_C"/>
</dbReference>
<keyword evidence="1" id="KW-0963">Cytoplasm</keyword>
<dbReference type="SMART" id="SM00490">
    <property type="entry name" value="HELICc"/>
    <property type="match status" value="1"/>
</dbReference>
<dbReference type="Pfam" id="PF00271">
    <property type="entry name" value="Helicase_C"/>
    <property type="match status" value="1"/>
</dbReference>
<dbReference type="SMART" id="SM00982">
    <property type="entry name" value="TRCF"/>
    <property type="match status" value="1"/>
</dbReference>
<dbReference type="NCBIfam" id="TIGR00580">
    <property type="entry name" value="mfd"/>
    <property type="match status" value="1"/>
</dbReference>
<dbReference type="InterPro" id="IPR003711">
    <property type="entry name" value="CarD-like/TRCF_RID"/>
</dbReference>